<dbReference type="Gene3D" id="3.90.226.10">
    <property type="entry name" value="2-enoyl-CoA Hydratase, Chain A, domain 1"/>
    <property type="match status" value="1"/>
</dbReference>
<dbReference type="Pfam" id="PF26550">
    <property type="entry name" value="Tricorn_2nd"/>
    <property type="match status" value="1"/>
</dbReference>
<evidence type="ECO:0000256" key="6">
    <source>
        <dbReference type="ARBA" id="ARBA00022825"/>
    </source>
</evidence>
<dbReference type="PIRSF" id="PIRSF036421">
    <property type="entry name" value="Tricorn_protease"/>
    <property type="match status" value="1"/>
</dbReference>
<gene>
    <name evidence="11" type="ORF">C8D91_2524</name>
</gene>
<dbReference type="GO" id="GO:0008236">
    <property type="term" value="F:serine-type peptidase activity"/>
    <property type="evidence" value="ECO:0007669"/>
    <property type="project" value="UniProtKB-UniRule"/>
</dbReference>
<dbReference type="InterPro" id="IPR028204">
    <property type="entry name" value="Tricorn_C1"/>
</dbReference>
<proteinExistence type="inferred from homology"/>
<feature type="domain" description="Tail specific protease" evidence="10">
    <location>
        <begin position="877"/>
        <end position="1069"/>
    </location>
</feature>
<comment type="function">
    <text evidence="7">Degrades oligopeptides.</text>
</comment>
<feature type="transmembrane region" description="Helical" evidence="9">
    <location>
        <begin position="20"/>
        <end position="39"/>
    </location>
</feature>
<dbReference type="Proteomes" id="UP000295724">
    <property type="component" value="Unassembled WGS sequence"/>
</dbReference>
<feature type="active site" description="Nucleophile" evidence="8">
    <location>
        <position position="1000"/>
    </location>
</feature>
<evidence type="ECO:0000256" key="1">
    <source>
        <dbReference type="ARBA" id="ARBA00004496"/>
    </source>
</evidence>
<evidence type="ECO:0000256" key="3">
    <source>
        <dbReference type="ARBA" id="ARBA00022490"/>
    </source>
</evidence>
<keyword evidence="5 7" id="KW-0378">Hydrolase</keyword>
<dbReference type="InterPro" id="IPR029045">
    <property type="entry name" value="ClpP/crotonase-like_dom_sf"/>
</dbReference>
<keyword evidence="9" id="KW-0812">Transmembrane</keyword>
<reference evidence="11 12" key="1">
    <citation type="submission" date="2019-03" db="EMBL/GenBank/DDBJ databases">
        <title>Genomic Encyclopedia of Type Strains, Phase IV (KMG-IV): sequencing the most valuable type-strain genomes for metagenomic binning, comparative biology and taxonomic classification.</title>
        <authorList>
            <person name="Goeker M."/>
        </authorList>
    </citation>
    <scope>NUCLEOTIDE SEQUENCE [LARGE SCALE GENOMIC DNA]</scope>
    <source>
        <strain evidence="11 12">DSM 25488</strain>
    </source>
</reference>
<comment type="caution">
    <text evidence="11">The sequence shown here is derived from an EMBL/GenBank/DDBJ whole genome shotgun (WGS) entry which is preliminary data.</text>
</comment>
<dbReference type="SMART" id="SM00245">
    <property type="entry name" value="TSPc"/>
    <property type="match status" value="1"/>
</dbReference>
<dbReference type="Gene3D" id="2.130.10.10">
    <property type="entry name" value="YVTN repeat-like/Quinoprotein amine dehydrogenase"/>
    <property type="match status" value="1"/>
</dbReference>
<evidence type="ECO:0000256" key="9">
    <source>
        <dbReference type="SAM" id="Phobius"/>
    </source>
</evidence>
<evidence type="ECO:0000256" key="8">
    <source>
        <dbReference type="PIRSR" id="PIRSR036421-1"/>
    </source>
</evidence>
<evidence type="ECO:0000313" key="12">
    <source>
        <dbReference type="Proteomes" id="UP000295724"/>
    </source>
</evidence>
<keyword evidence="9" id="KW-1133">Transmembrane helix</keyword>
<evidence type="ECO:0000256" key="7">
    <source>
        <dbReference type="PIRNR" id="PIRNR036421"/>
    </source>
</evidence>
<dbReference type="InterPro" id="IPR005151">
    <property type="entry name" value="Tail-specific_protease"/>
</dbReference>
<comment type="similarity">
    <text evidence="2 7">Belongs to the peptidase S41B family.</text>
</comment>
<dbReference type="GO" id="GO:0005737">
    <property type="term" value="C:cytoplasm"/>
    <property type="evidence" value="ECO:0007669"/>
    <property type="project" value="UniProtKB-SubCell"/>
</dbReference>
<dbReference type="Pfam" id="PF26549">
    <property type="entry name" value="Tricorn_N"/>
    <property type="match status" value="1"/>
</dbReference>
<dbReference type="Gene3D" id="2.120.10.60">
    <property type="entry name" value="Tricorn protease N-terminal domain"/>
    <property type="match status" value="1"/>
</dbReference>
<dbReference type="CDD" id="cd07562">
    <property type="entry name" value="Peptidase_S41_TRI"/>
    <property type="match status" value="1"/>
</dbReference>
<dbReference type="InterPro" id="IPR012393">
    <property type="entry name" value="Tricorn_protease"/>
</dbReference>
<dbReference type="PANTHER" id="PTHR43253:SF1">
    <property type="entry name" value="TRICORN PROTEASE HOMOLOG 2-RELATED"/>
    <property type="match status" value="1"/>
</dbReference>
<keyword evidence="6 7" id="KW-0720">Serine protease</keyword>
<protein>
    <recommendedName>
        <fullName evidence="7">Tricorn protease homolog</fullName>
        <ecNumber evidence="7">3.4.21.-</ecNumber>
    </recommendedName>
</protein>
<evidence type="ECO:0000259" key="10">
    <source>
        <dbReference type="SMART" id="SM00245"/>
    </source>
</evidence>
<dbReference type="Pfam" id="PF03572">
    <property type="entry name" value="Peptidase_S41"/>
    <property type="match status" value="1"/>
</dbReference>
<feature type="transmembrane region" description="Helical" evidence="9">
    <location>
        <begin position="51"/>
        <end position="71"/>
    </location>
</feature>
<dbReference type="Pfam" id="PF14684">
    <property type="entry name" value="Tricorn_C1"/>
    <property type="match status" value="1"/>
</dbReference>
<organism evidence="11 12">
    <name type="scientific">Marinicella litoralis</name>
    <dbReference type="NCBI Taxonomy" id="644220"/>
    <lineage>
        <taxon>Bacteria</taxon>
        <taxon>Pseudomonadati</taxon>
        <taxon>Pseudomonadota</taxon>
        <taxon>Gammaproteobacteria</taxon>
        <taxon>Lysobacterales</taxon>
        <taxon>Marinicellaceae</taxon>
        <taxon>Marinicella</taxon>
    </lineage>
</organism>
<evidence type="ECO:0000256" key="4">
    <source>
        <dbReference type="ARBA" id="ARBA00022670"/>
    </source>
</evidence>
<keyword evidence="12" id="KW-1185">Reference proteome</keyword>
<dbReference type="Pfam" id="PF14685">
    <property type="entry name" value="PDZ_Tricorn"/>
    <property type="match status" value="1"/>
</dbReference>
<evidence type="ECO:0000256" key="5">
    <source>
        <dbReference type="ARBA" id="ARBA00022801"/>
    </source>
</evidence>
<dbReference type="InterPro" id="IPR029414">
    <property type="entry name" value="Tricorn_PDZ"/>
</dbReference>
<comment type="subcellular location">
    <subcellularLocation>
        <location evidence="1 7">Cytoplasm</location>
    </subcellularLocation>
</comment>
<evidence type="ECO:0000313" key="11">
    <source>
        <dbReference type="EMBL" id="TDR17466.1"/>
    </source>
</evidence>
<dbReference type="EC" id="3.4.21.-" evidence="7"/>
<sequence>MNVSLRNTETDTFGLCTVDALMLKFFIIYYIIILGTTIMNHELPRQNHKTILLLLIAVFMCFEVAADTKLLRFADIHRDQVTFVYAGDIYTAAVTDGVAKRLTAHEGFEAFPKFSRDGKKIAFTAEYTGSRQVYVMNADGSDLTQLTWYNDVGPMPPRGGFDYRILDWSVDDKHILVRANRLPWGIRMGQPYWVPVAGGMEKPLAVPEAGGGMLSPDGKHLVYTPKDREFRTWKRYRGGRAQDIWTYDLENNTSKQLTTHEASDHQPVWVGDEIYFISDRDYNLNLYRYVENGSPEKVTNHNLYDSLWASAGPEAIVYENGGHLWRFDPQSKTSKQLNITVTANQESLIATRKNVKDMIESMALSPDAESLMIAARGELFKASTKNNEIREFSRTPGAREIDVSWSPDGKSVAYLSDETGEYELYTKNIKSGRVKQLTDDGHTWRYTPVWSPDSQKLAFSDTNQTLWVVDVNDKKINKIDRSKRNDITDYSWSPDSAWLVYTKTENTGFNSIFVHDLQGGQTNRLTSADFNDFSPVFDPNGHYLFFLSNRDYNLTFSSYEFNYLYNNATRVYAAQLNNQSPALFPFEASKNQIDEEKDKKETVKVDIDFAGFDNRVVALPGDAGNYNNVQSNGDAVFVVENGNNGTALKIIDLTENEIKTVIAGVGNYSLSIDGKHLLVQKGRDYGVVKAAAEQKLKDKIDLKHLTMKVDPRTEWQQMYTDAWRILRDWFYDPGMHGNDWQAIHDKYLPMAAAATHRTDLDYVFGEIAGEMNAGHIYVNSGDQPSVKRQSNGLLGAEFKKHKSGYFEITKIFAGENWTESRRSPLTEAGVVANEGDFVIAIDGINTQSVANIYQLLEHKADRTIALELNQKSDKKGARKVFVKPISSESQLRYLDWVNSRKAMVNQLSGGRIGYVHLPNTAGDGNRELFKQMLPQIGKDALIIDDRYNGGGFIPDRMIELLSRKTVNYWKRRGLDLDSNATPLIAHDGPKVMLTNGQSSSGGDALPYYFRKAGLGKIIGTRTWGGLIGISGNPGLADGGSILASTFRFMDTDGNWAVENEGVTPDIEVIDRPELIAAGHDPSIERAVEELMKDLATNPRSTIKSPPAPKDF</sequence>
<name>A0A4R6XDS9_9GAMM</name>
<dbReference type="InterPro" id="IPR036034">
    <property type="entry name" value="PDZ_sf"/>
</dbReference>
<keyword evidence="4 7" id="KW-0645">Protease</keyword>
<dbReference type="SUPFAM" id="SSF69304">
    <property type="entry name" value="Tricorn protease N-terminal domain"/>
    <property type="match status" value="2"/>
</dbReference>
<dbReference type="PANTHER" id="PTHR43253">
    <property type="entry name" value="TRICORN PROTEASE HOMOLOG 2-RELATED"/>
    <property type="match status" value="1"/>
</dbReference>
<dbReference type="GO" id="GO:0006508">
    <property type="term" value="P:proteolysis"/>
    <property type="evidence" value="ECO:0007669"/>
    <property type="project" value="UniProtKB-UniRule"/>
</dbReference>
<keyword evidence="9" id="KW-0472">Membrane</keyword>
<dbReference type="InterPro" id="IPR015943">
    <property type="entry name" value="WD40/YVTN_repeat-like_dom_sf"/>
</dbReference>
<feature type="active site" description="Charge relay system" evidence="8">
    <location>
        <position position="1058"/>
    </location>
</feature>
<dbReference type="Gene3D" id="3.30.750.44">
    <property type="match status" value="1"/>
</dbReference>
<accession>A0A4R6XDS9</accession>
<dbReference type="SUPFAM" id="SSF52096">
    <property type="entry name" value="ClpP/crotonase"/>
    <property type="match status" value="1"/>
</dbReference>
<dbReference type="SUPFAM" id="SSF50156">
    <property type="entry name" value="PDZ domain-like"/>
    <property type="match status" value="1"/>
</dbReference>
<keyword evidence="3 7" id="KW-0963">Cytoplasm</keyword>
<evidence type="ECO:0000256" key="2">
    <source>
        <dbReference type="ARBA" id="ARBA00008524"/>
    </source>
</evidence>
<dbReference type="Gene3D" id="2.30.42.10">
    <property type="match status" value="1"/>
</dbReference>
<dbReference type="EMBL" id="SNZB01000006">
    <property type="protein sequence ID" value="TDR17466.1"/>
    <property type="molecule type" value="Genomic_DNA"/>
</dbReference>
<dbReference type="AlphaFoldDB" id="A0A4R6XDS9"/>
<feature type="active site" description="Charge relay system" evidence="8">
    <location>
        <position position="775"/>
    </location>
</feature>